<dbReference type="Pfam" id="PF00857">
    <property type="entry name" value="Isochorismatase"/>
    <property type="match status" value="1"/>
</dbReference>
<evidence type="ECO:0000256" key="1">
    <source>
        <dbReference type="ARBA" id="ARBA00006336"/>
    </source>
</evidence>
<protein>
    <recommendedName>
        <fullName evidence="6">nicotinamidase</fullName>
        <ecNumber evidence="6">3.5.1.19</ecNumber>
    </recommendedName>
    <alternativeName>
        <fullName evidence="7">Nicotinamide deamidase</fullName>
    </alternativeName>
</protein>
<comment type="similarity">
    <text evidence="1">Belongs to the isochorismatase family.</text>
</comment>
<evidence type="ECO:0000256" key="4">
    <source>
        <dbReference type="ARBA" id="ARBA00022801"/>
    </source>
</evidence>
<dbReference type="PANTHER" id="PTHR11080:SF2">
    <property type="entry name" value="LD05707P"/>
    <property type="match status" value="1"/>
</dbReference>
<accession>A0ABV2LVN1</accession>
<keyword evidence="3" id="KW-0479">Metal-binding</keyword>
<dbReference type="EMBL" id="JBEPMO010000015">
    <property type="protein sequence ID" value="MET3732613.1"/>
    <property type="molecule type" value="Genomic_DNA"/>
</dbReference>
<dbReference type="InterPro" id="IPR036380">
    <property type="entry name" value="Isochorismatase-like_sf"/>
</dbReference>
<evidence type="ECO:0000256" key="2">
    <source>
        <dbReference type="ARBA" id="ARBA00022642"/>
    </source>
</evidence>
<comment type="caution">
    <text evidence="9">The sequence shown here is derived from an EMBL/GenBank/DDBJ whole genome shotgun (WGS) entry which is preliminary data.</text>
</comment>
<dbReference type="EC" id="3.5.1.19" evidence="6"/>
<evidence type="ECO:0000256" key="7">
    <source>
        <dbReference type="ARBA" id="ARBA00043224"/>
    </source>
</evidence>
<evidence type="ECO:0000256" key="3">
    <source>
        <dbReference type="ARBA" id="ARBA00022723"/>
    </source>
</evidence>
<reference evidence="9 10" key="1">
    <citation type="submission" date="2024-06" db="EMBL/GenBank/DDBJ databases">
        <title>Genomic Encyclopedia of Type Strains, Phase IV (KMG-IV): sequencing the most valuable type-strain genomes for metagenomic binning, comparative biology and taxonomic classification.</title>
        <authorList>
            <person name="Goeker M."/>
        </authorList>
    </citation>
    <scope>NUCLEOTIDE SEQUENCE [LARGE SCALE GENOMIC DNA]</scope>
    <source>
        <strain evidence="9 10">DSM 29388</strain>
    </source>
</reference>
<evidence type="ECO:0000256" key="5">
    <source>
        <dbReference type="ARBA" id="ARBA00037900"/>
    </source>
</evidence>
<organism evidence="9 10">
    <name type="scientific">Moheibacter stercoris</name>
    <dbReference type="NCBI Taxonomy" id="1628251"/>
    <lineage>
        <taxon>Bacteria</taxon>
        <taxon>Pseudomonadati</taxon>
        <taxon>Bacteroidota</taxon>
        <taxon>Flavobacteriia</taxon>
        <taxon>Flavobacteriales</taxon>
        <taxon>Weeksellaceae</taxon>
        <taxon>Moheibacter</taxon>
    </lineage>
</organism>
<evidence type="ECO:0000256" key="6">
    <source>
        <dbReference type="ARBA" id="ARBA00039017"/>
    </source>
</evidence>
<dbReference type="NCBIfam" id="NF008623">
    <property type="entry name" value="PRK11609.1"/>
    <property type="match status" value="1"/>
</dbReference>
<dbReference type="PANTHER" id="PTHR11080">
    <property type="entry name" value="PYRAZINAMIDASE/NICOTINAMIDASE"/>
    <property type="match status" value="1"/>
</dbReference>
<dbReference type="CDD" id="cd01011">
    <property type="entry name" value="nicotinamidase"/>
    <property type="match status" value="1"/>
</dbReference>
<dbReference type="RefSeq" id="WP_354510003.1">
    <property type="nucleotide sequence ID" value="NZ_JBEPMO010000015.1"/>
</dbReference>
<proteinExistence type="inferred from homology"/>
<keyword evidence="4 9" id="KW-0378">Hydrolase</keyword>
<dbReference type="InterPro" id="IPR052347">
    <property type="entry name" value="Isochorismatase_Nicotinamidase"/>
</dbReference>
<dbReference type="Proteomes" id="UP001549146">
    <property type="component" value="Unassembled WGS sequence"/>
</dbReference>
<dbReference type="GO" id="GO:0008936">
    <property type="term" value="F:nicotinamidase activity"/>
    <property type="evidence" value="ECO:0007669"/>
    <property type="project" value="UniProtKB-EC"/>
</dbReference>
<keyword evidence="10" id="KW-1185">Reference proteome</keyword>
<gene>
    <name evidence="9" type="ORF">ABID46_002203</name>
</gene>
<dbReference type="Gene3D" id="3.40.50.850">
    <property type="entry name" value="Isochorismatase-like"/>
    <property type="match status" value="1"/>
</dbReference>
<dbReference type="InterPro" id="IPR000868">
    <property type="entry name" value="Isochorismatase-like_dom"/>
</dbReference>
<evidence type="ECO:0000259" key="8">
    <source>
        <dbReference type="Pfam" id="PF00857"/>
    </source>
</evidence>
<name>A0ABV2LVN1_9FLAO</name>
<evidence type="ECO:0000313" key="9">
    <source>
        <dbReference type="EMBL" id="MET3732613.1"/>
    </source>
</evidence>
<evidence type="ECO:0000313" key="10">
    <source>
        <dbReference type="Proteomes" id="UP001549146"/>
    </source>
</evidence>
<dbReference type="SUPFAM" id="SSF52499">
    <property type="entry name" value="Isochorismatase-like hydrolases"/>
    <property type="match status" value="1"/>
</dbReference>
<comment type="pathway">
    <text evidence="5">Cofactor biosynthesis; nicotinate biosynthesis; nicotinate from nicotinamide: step 1/1.</text>
</comment>
<keyword evidence="2" id="KW-0662">Pyridine nucleotide biosynthesis</keyword>
<sequence>MKALIIVDIQNDFLDGGSLAVPNGNEVIPLINEIQNDFDLIVATQDWHPHNHKSFAAEHPNQQEFDLIDLNGLPQVLWPIHCVQGSFGAEFHQDLETNKIEAIFRKGMDTEIDSYSGFYDNGKRKNTGLLGYLKDRNVTDVSVVGLAADYCVYFTAKDALEAGFQTEIIEKATRPISLNNWKNLKEEFKNLGGIIS</sequence>
<feature type="domain" description="Isochorismatase-like" evidence="8">
    <location>
        <begin position="3"/>
        <end position="194"/>
    </location>
</feature>